<keyword evidence="3" id="KW-1185">Reference proteome</keyword>
<name>A0A9J5ZH57_SOLCO</name>
<feature type="compositionally biased region" description="Basic and acidic residues" evidence="1">
    <location>
        <begin position="1"/>
        <end position="14"/>
    </location>
</feature>
<reference evidence="2 3" key="1">
    <citation type="submission" date="2020-09" db="EMBL/GenBank/DDBJ databases">
        <title>De no assembly of potato wild relative species, Solanum commersonii.</title>
        <authorList>
            <person name="Cho K."/>
        </authorList>
    </citation>
    <scope>NUCLEOTIDE SEQUENCE [LARGE SCALE GENOMIC DNA]</scope>
    <source>
        <strain evidence="2">LZ3.2</strain>
        <tissue evidence="2">Leaf</tissue>
    </source>
</reference>
<accession>A0A9J5ZH57</accession>
<gene>
    <name evidence="2" type="ORF">H5410_023038</name>
</gene>
<organism evidence="2 3">
    <name type="scientific">Solanum commersonii</name>
    <name type="common">Commerson's wild potato</name>
    <name type="synonym">Commerson's nightshade</name>
    <dbReference type="NCBI Taxonomy" id="4109"/>
    <lineage>
        <taxon>Eukaryota</taxon>
        <taxon>Viridiplantae</taxon>
        <taxon>Streptophyta</taxon>
        <taxon>Embryophyta</taxon>
        <taxon>Tracheophyta</taxon>
        <taxon>Spermatophyta</taxon>
        <taxon>Magnoliopsida</taxon>
        <taxon>eudicotyledons</taxon>
        <taxon>Gunneridae</taxon>
        <taxon>Pentapetalae</taxon>
        <taxon>asterids</taxon>
        <taxon>lamiids</taxon>
        <taxon>Solanales</taxon>
        <taxon>Solanaceae</taxon>
        <taxon>Solanoideae</taxon>
        <taxon>Solaneae</taxon>
        <taxon>Solanum</taxon>
    </lineage>
</organism>
<feature type="region of interest" description="Disordered" evidence="1">
    <location>
        <begin position="1"/>
        <end position="21"/>
    </location>
</feature>
<dbReference type="Proteomes" id="UP000824120">
    <property type="component" value="Chromosome 4"/>
</dbReference>
<protein>
    <submittedName>
        <fullName evidence="2">Uncharacterized protein</fullName>
    </submittedName>
</protein>
<proteinExistence type="predicted"/>
<dbReference type="EMBL" id="JACXVP010000004">
    <property type="protein sequence ID" value="KAG5611757.1"/>
    <property type="molecule type" value="Genomic_DNA"/>
</dbReference>
<comment type="caution">
    <text evidence="2">The sequence shown here is derived from an EMBL/GenBank/DDBJ whole genome shotgun (WGS) entry which is preliminary data.</text>
</comment>
<sequence length="108" mass="12721">MTKSFEKHSHDTFKSKKSNKKNCVIVQERTADRNLRRHTRYAQTSPEKKQLCLSHVRDRNNLFGILSSIYNVIGIGMDESSIQIYNPRIGEFKFIDIKYNPLVQEYIL</sequence>
<dbReference type="AlphaFoldDB" id="A0A9J5ZH57"/>
<feature type="non-terminal residue" evidence="2">
    <location>
        <position position="1"/>
    </location>
</feature>
<evidence type="ECO:0000313" key="2">
    <source>
        <dbReference type="EMBL" id="KAG5611757.1"/>
    </source>
</evidence>
<evidence type="ECO:0000256" key="1">
    <source>
        <dbReference type="SAM" id="MobiDB-lite"/>
    </source>
</evidence>
<evidence type="ECO:0000313" key="3">
    <source>
        <dbReference type="Proteomes" id="UP000824120"/>
    </source>
</evidence>